<protein>
    <recommendedName>
        <fullName evidence="4">DUF559 domain-containing protein</fullName>
    </recommendedName>
</protein>
<keyword evidence="3" id="KW-1185">Reference proteome</keyword>
<evidence type="ECO:0000313" key="2">
    <source>
        <dbReference type="EMBL" id="GEO20992.1"/>
    </source>
</evidence>
<accession>A0A512C9U9</accession>
<feature type="coiled-coil region" evidence="1">
    <location>
        <begin position="52"/>
        <end position="170"/>
    </location>
</feature>
<evidence type="ECO:0000313" key="3">
    <source>
        <dbReference type="Proteomes" id="UP000321301"/>
    </source>
</evidence>
<gene>
    <name evidence="2" type="ORF">CQA01_15260</name>
</gene>
<comment type="caution">
    <text evidence="2">The sequence shown here is derived from an EMBL/GenBank/DDBJ whole genome shotgun (WGS) entry which is preliminary data.</text>
</comment>
<dbReference type="AlphaFoldDB" id="A0A512C9U9"/>
<organism evidence="2 3">
    <name type="scientific">Cyclobacterium qasimii</name>
    <dbReference type="NCBI Taxonomy" id="1350429"/>
    <lineage>
        <taxon>Bacteria</taxon>
        <taxon>Pseudomonadati</taxon>
        <taxon>Bacteroidota</taxon>
        <taxon>Cytophagia</taxon>
        <taxon>Cytophagales</taxon>
        <taxon>Cyclobacteriaceae</taxon>
        <taxon>Cyclobacterium</taxon>
    </lineage>
</organism>
<proteinExistence type="predicted"/>
<dbReference type="EMBL" id="BJYV01000004">
    <property type="protein sequence ID" value="GEO20992.1"/>
    <property type="molecule type" value="Genomic_DNA"/>
</dbReference>
<keyword evidence="1" id="KW-0175">Coiled coil</keyword>
<sequence>MKYILLSILRFLFKIDVRKILHQNLKIKIENQKLSKELQVSTKKFNIQGIKIKSLSNKSNELKNEIEKTLISKEVLENIYKQIHKSFEKLQVENQNLIKQIQNKEKEILSIQERIKESQQVNNTKKETIEQLRKTIEENKNIIQNHNQELSSLKELISSYQTESKNAIEKDNLISKLRDNIYLAINEKKSLIGEFEQYKEKAKKIQHSKDSNSIQKLPDGSLIEHESLIFGQRTVQNQVDEENKYEYIGHFLFDLHIFHQKEHLKFPTTFYPKKGTNILKWHNSSITETKGISEPKLIKGLQQLHELCPELEILQNIILSIKNREYGYRPDIALFLGKYNLCIDIEIDEPYDILSRKPIHFIDSSDYLRNLYFIRQGWVVIRFSEEQVIESTEYCIKYIANILKKLTGEELFFSLLEDFKLEESDRWTYNQAVEFAQNKRREDYLDIETPDENNFIDLKSSEFNGVPPGEDILPELDFSELKRKIEDCKQNKYVRITQFLYEKQYILQNPEIEIQKFTEGIQGFDLIIEKNTFIPFETVMNIEGLESLFKYPLYHNNLEHDDKKLYDLVKEAIYDCNPVRIEYRDAKADITFRNLKYVTYSGDSFEHIGDRMWKNYYSTKGSMMHAICLLRSDLRNFYINRIQSIQIFNLHEFSIGHLMTFSAAIWYPLEKNDLQLCKHIANLLPNHEKENNLIASGNLAHYLLVSGEHEKAIEIYRKYDGKQVNDEITWKDLNLQDFEDLKKIADYDEKFQNAIKLLGWN</sequence>
<dbReference type="Proteomes" id="UP000321301">
    <property type="component" value="Unassembled WGS sequence"/>
</dbReference>
<evidence type="ECO:0008006" key="4">
    <source>
        <dbReference type="Google" id="ProtNLM"/>
    </source>
</evidence>
<evidence type="ECO:0000256" key="1">
    <source>
        <dbReference type="SAM" id="Coils"/>
    </source>
</evidence>
<name>A0A512C9U9_9BACT</name>
<dbReference type="RefSeq" id="WP_146947459.1">
    <property type="nucleotide sequence ID" value="NZ_BJYV01000004.1"/>
</dbReference>
<reference evidence="2 3" key="1">
    <citation type="submission" date="2019-07" db="EMBL/GenBank/DDBJ databases">
        <title>Whole genome shotgun sequence of Cyclobacterium qasimii NBRC 106168.</title>
        <authorList>
            <person name="Hosoyama A."/>
            <person name="Uohara A."/>
            <person name="Ohji S."/>
            <person name="Ichikawa N."/>
        </authorList>
    </citation>
    <scope>NUCLEOTIDE SEQUENCE [LARGE SCALE GENOMIC DNA]</scope>
    <source>
        <strain evidence="2 3">NBRC 106168</strain>
    </source>
</reference>